<dbReference type="Gene3D" id="3.90.25.10">
    <property type="entry name" value="UDP-galactose 4-epimerase, domain 1"/>
    <property type="match status" value="1"/>
</dbReference>
<evidence type="ECO:0000313" key="10">
    <source>
        <dbReference type="EMBL" id="UOQ83716.1"/>
    </source>
</evidence>
<keyword evidence="7 8" id="KW-0456">Lyase</keyword>
<name>A0ABY4GHM7_9BACI</name>
<feature type="domain" description="NAD(P)-binding" evidence="9">
    <location>
        <begin position="7"/>
        <end position="329"/>
    </location>
</feature>
<evidence type="ECO:0000256" key="7">
    <source>
        <dbReference type="ARBA" id="ARBA00023239"/>
    </source>
</evidence>
<reference evidence="10 11" key="1">
    <citation type="submission" date="2022-04" db="EMBL/GenBank/DDBJ databases">
        <title>Gracilibacillus sp. isolated from saltern.</title>
        <authorList>
            <person name="Won M."/>
            <person name="Lee C.-M."/>
            <person name="Woen H.-Y."/>
            <person name="Kwon S.-W."/>
        </authorList>
    </citation>
    <scope>NUCLEOTIDE SEQUENCE [LARGE SCALE GENOMIC DNA]</scope>
    <source>
        <strain evidence="10 11">SSPM10-3</strain>
    </source>
</reference>
<evidence type="ECO:0000256" key="1">
    <source>
        <dbReference type="ARBA" id="ARBA00001539"/>
    </source>
</evidence>
<dbReference type="InterPro" id="IPR016040">
    <property type="entry name" value="NAD(P)-bd_dom"/>
</dbReference>
<evidence type="ECO:0000259" key="9">
    <source>
        <dbReference type="Pfam" id="PF16363"/>
    </source>
</evidence>
<organism evidence="10 11">
    <name type="scientific">Gracilibacillus salinarum</name>
    <dbReference type="NCBI Taxonomy" id="2932255"/>
    <lineage>
        <taxon>Bacteria</taxon>
        <taxon>Bacillati</taxon>
        <taxon>Bacillota</taxon>
        <taxon>Bacilli</taxon>
        <taxon>Bacillales</taxon>
        <taxon>Bacillaceae</taxon>
        <taxon>Gracilibacillus</taxon>
    </lineage>
</organism>
<comment type="cofactor">
    <cofactor evidence="2 8">
        <name>NAD(+)</name>
        <dbReference type="ChEBI" id="CHEBI:57540"/>
    </cofactor>
</comment>
<accession>A0ABY4GHM7</accession>
<dbReference type="SUPFAM" id="SSF51735">
    <property type="entry name" value="NAD(P)-binding Rossmann-fold domains"/>
    <property type="match status" value="1"/>
</dbReference>
<dbReference type="PANTHER" id="PTHR43000">
    <property type="entry name" value="DTDP-D-GLUCOSE 4,6-DEHYDRATASE-RELATED"/>
    <property type="match status" value="1"/>
</dbReference>
<dbReference type="InterPro" id="IPR005888">
    <property type="entry name" value="dTDP_Gluc_deHydtase"/>
</dbReference>
<gene>
    <name evidence="10" type="primary">rfbB</name>
    <name evidence="10" type="ORF">MUN87_13225</name>
</gene>
<dbReference type="InterPro" id="IPR036291">
    <property type="entry name" value="NAD(P)-bd_dom_sf"/>
</dbReference>
<keyword evidence="6" id="KW-0520">NAD</keyword>
<proteinExistence type="inferred from homology"/>
<evidence type="ECO:0000256" key="8">
    <source>
        <dbReference type="RuleBase" id="RU004473"/>
    </source>
</evidence>
<evidence type="ECO:0000256" key="5">
    <source>
        <dbReference type="ARBA" id="ARBA00016977"/>
    </source>
</evidence>
<dbReference type="GO" id="GO:0008460">
    <property type="term" value="F:dTDP-glucose 4,6-dehydratase activity"/>
    <property type="evidence" value="ECO:0007669"/>
    <property type="project" value="UniProtKB-EC"/>
</dbReference>
<dbReference type="Gene3D" id="3.40.50.720">
    <property type="entry name" value="NAD(P)-binding Rossmann-like Domain"/>
    <property type="match status" value="1"/>
</dbReference>
<dbReference type="Pfam" id="PF16363">
    <property type="entry name" value="GDP_Man_Dehyd"/>
    <property type="match status" value="1"/>
</dbReference>
<sequence>MTSKTMLITGGAGFIGSNFIHYFMKKYSNTNILNIDKLTYAGSKHNLSGVAHSPHYQFIHGDIADQHLIQHVFDQYDIHGVIHFAAESHVDRSIEDSSVFIESNILGTATLLQAAKNDWEKKGALTKRRFHHISTDEVYGSLGPDGKFSETTPYDPRNPYSASKASANFLVKSFGHTYGMNTIISSSSNNYGPRQHQEKLIPTIIRKALAGEEIPIYGDGENVRDWLYVHDHCSALDVIYHRGNAQESYNVGGGNERTNIEIARKICAILDVKKPDRKEHLHVKSFQELITFTEDRKGHDRRYAVDDSKLRKQLGWEPKAELDRGMEKTVEWYVKQWNLQKSS</sequence>
<comment type="similarity">
    <text evidence="3 8">Belongs to the NAD(P)-dependent epimerase/dehydratase family. dTDP-glucose dehydratase subfamily.</text>
</comment>
<keyword evidence="11" id="KW-1185">Reference proteome</keyword>
<protein>
    <recommendedName>
        <fullName evidence="5 8">dTDP-glucose 4,6-dehydratase</fullName>
        <ecNumber evidence="4 8">4.2.1.46</ecNumber>
    </recommendedName>
</protein>
<dbReference type="EMBL" id="CP095071">
    <property type="protein sequence ID" value="UOQ83716.1"/>
    <property type="molecule type" value="Genomic_DNA"/>
</dbReference>
<dbReference type="NCBIfam" id="TIGR01181">
    <property type="entry name" value="dTDP_gluc_dehyt"/>
    <property type="match status" value="1"/>
</dbReference>
<comment type="catalytic activity">
    <reaction evidence="1 8">
        <text>dTDP-alpha-D-glucose = dTDP-4-dehydro-6-deoxy-alpha-D-glucose + H2O</text>
        <dbReference type="Rhea" id="RHEA:17221"/>
        <dbReference type="ChEBI" id="CHEBI:15377"/>
        <dbReference type="ChEBI" id="CHEBI:57477"/>
        <dbReference type="ChEBI" id="CHEBI:57649"/>
        <dbReference type="EC" id="4.2.1.46"/>
    </reaction>
</comment>
<evidence type="ECO:0000313" key="11">
    <source>
        <dbReference type="Proteomes" id="UP000831537"/>
    </source>
</evidence>
<evidence type="ECO:0000256" key="3">
    <source>
        <dbReference type="ARBA" id="ARBA00008178"/>
    </source>
</evidence>
<dbReference type="CDD" id="cd05246">
    <property type="entry name" value="dTDP_GD_SDR_e"/>
    <property type="match status" value="1"/>
</dbReference>
<evidence type="ECO:0000256" key="4">
    <source>
        <dbReference type="ARBA" id="ARBA00011990"/>
    </source>
</evidence>
<evidence type="ECO:0000256" key="2">
    <source>
        <dbReference type="ARBA" id="ARBA00001911"/>
    </source>
</evidence>
<dbReference type="Proteomes" id="UP000831537">
    <property type="component" value="Chromosome"/>
</dbReference>
<dbReference type="RefSeq" id="WP_244740820.1">
    <property type="nucleotide sequence ID" value="NZ_CP095071.1"/>
</dbReference>
<dbReference type="EC" id="4.2.1.46" evidence="4 8"/>
<evidence type="ECO:0000256" key="6">
    <source>
        <dbReference type="ARBA" id="ARBA00023027"/>
    </source>
</evidence>